<feature type="domain" description="Carbohydrate kinase PfkB" evidence="1">
    <location>
        <begin position="37"/>
        <end position="120"/>
    </location>
</feature>
<feature type="domain" description="Carbohydrate kinase PfkB" evidence="1">
    <location>
        <begin position="202"/>
        <end position="318"/>
    </location>
</feature>
<dbReference type="Gene3D" id="3.40.1190.20">
    <property type="match status" value="1"/>
</dbReference>
<dbReference type="AlphaFoldDB" id="A0A8J7C2Z7"/>
<dbReference type="PANTHER" id="PTHR46969:SF1">
    <property type="entry name" value="BIFUNCTIONAL PROTEIN HLDE"/>
    <property type="match status" value="1"/>
</dbReference>
<sequence>MSDTKHYLEIIDRFGDCRVVLYGDLVLDRFVLGTPKRVSREAPVIILRFEDQRDVPGGGANALANLAALGVKATAIAAVGDDEPGSALVAALNDRGIDTSRIVTAPGYRTPTKVRILGGGQSSLKHQVARYDIEDVLPEDGQWRSSVREHLAEEMRTAGAVAISDYGYGCVQTEMLQGLSNESGPPPWLCLDSRYRIGSFSGIDGATPNLEELEAHCGRRLQNDADVAAGAEELRRDLEAGFLLATRGNHGMTLVAAESEPSHIPVYGTDEVADVTGAGDTVLAVLTASLAAGAAPPVAADLANIAAGLVVMKLGTATVSAAELRAAVKTI</sequence>
<dbReference type="Pfam" id="PF00294">
    <property type="entry name" value="PfkB"/>
    <property type="match status" value="2"/>
</dbReference>
<dbReference type="GO" id="GO:0033786">
    <property type="term" value="F:heptose-1-phosphate adenylyltransferase activity"/>
    <property type="evidence" value="ECO:0007669"/>
    <property type="project" value="TreeGrafter"/>
</dbReference>
<keyword evidence="2" id="KW-0418">Kinase</keyword>
<evidence type="ECO:0000313" key="3">
    <source>
        <dbReference type="Proteomes" id="UP000598633"/>
    </source>
</evidence>
<keyword evidence="2" id="KW-0808">Transferase</keyword>
<reference evidence="2 3" key="1">
    <citation type="submission" date="2020-08" db="EMBL/GenBank/DDBJ databases">
        <title>Acidobacteriota in marine sediments use diverse sulfur dissimilation pathways.</title>
        <authorList>
            <person name="Wasmund K."/>
        </authorList>
    </citation>
    <scope>NUCLEOTIDE SEQUENCE [LARGE SCALE GENOMIC DNA]</scope>
    <source>
        <strain evidence="2">MAG AM3-A</strain>
    </source>
</reference>
<dbReference type="SUPFAM" id="SSF53613">
    <property type="entry name" value="Ribokinase-like"/>
    <property type="match status" value="1"/>
</dbReference>
<evidence type="ECO:0000313" key="2">
    <source>
        <dbReference type="EMBL" id="MBD3869810.1"/>
    </source>
</evidence>
<name>A0A8J7C2Z7_9BACT</name>
<proteinExistence type="predicted"/>
<evidence type="ECO:0000259" key="1">
    <source>
        <dbReference type="Pfam" id="PF00294"/>
    </source>
</evidence>
<gene>
    <name evidence="2" type="ORF">IFJ97_00450</name>
</gene>
<protein>
    <submittedName>
        <fullName evidence="2">Sugar kinase</fullName>
    </submittedName>
</protein>
<dbReference type="GO" id="GO:0005829">
    <property type="term" value="C:cytosol"/>
    <property type="evidence" value="ECO:0007669"/>
    <property type="project" value="TreeGrafter"/>
</dbReference>
<dbReference type="InterPro" id="IPR011611">
    <property type="entry name" value="PfkB_dom"/>
</dbReference>
<dbReference type="GO" id="GO:0033785">
    <property type="term" value="F:heptose 7-phosphate kinase activity"/>
    <property type="evidence" value="ECO:0007669"/>
    <property type="project" value="TreeGrafter"/>
</dbReference>
<accession>A0A8J7C2Z7</accession>
<dbReference type="InterPro" id="IPR029056">
    <property type="entry name" value="Ribokinase-like"/>
</dbReference>
<organism evidence="2 3">
    <name type="scientific">Candidatus Sulfomarinibacter kjeldsenii</name>
    <dbReference type="NCBI Taxonomy" id="2885994"/>
    <lineage>
        <taxon>Bacteria</taxon>
        <taxon>Pseudomonadati</taxon>
        <taxon>Acidobacteriota</taxon>
        <taxon>Thermoanaerobaculia</taxon>
        <taxon>Thermoanaerobaculales</taxon>
        <taxon>Candidatus Sulfomarinibacteraceae</taxon>
        <taxon>Candidatus Sulfomarinibacter</taxon>
    </lineage>
</organism>
<dbReference type="Proteomes" id="UP000598633">
    <property type="component" value="Unassembled WGS sequence"/>
</dbReference>
<comment type="caution">
    <text evidence="2">The sequence shown here is derived from an EMBL/GenBank/DDBJ whole genome shotgun (WGS) entry which is preliminary data.</text>
</comment>
<dbReference type="EMBL" id="JACXWA010000007">
    <property type="protein sequence ID" value="MBD3869810.1"/>
    <property type="molecule type" value="Genomic_DNA"/>
</dbReference>
<dbReference type="PANTHER" id="PTHR46969">
    <property type="entry name" value="BIFUNCTIONAL PROTEIN HLDE"/>
    <property type="match status" value="1"/>
</dbReference>